<dbReference type="EMBL" id="FMAU01000002">
    <property type="protein sequence ID" value="SCC07543.1"/>
    <property type="molecule type" value="Genomic_DNA"/>
</dbReference>
<feature type="domain" description="Nudix hydrolase" evidence="1">
    <location>
        <begin position="29"/>
        <end position="170"/>
    </location>
</feature>
<organism evidence="2 3">
    <name type="scientific">[Bacillus] enclensis</name>
    <dbReference type="NCBI Taxonomy" id="1402860"/>
    <lineage>
        <taxon>Bacteria</taxon>
        <taxon>Bacillati</taxon>
        <taxon>Bacillota</taxon>
        <taxon>Bacilli</taxon>
        <taxon>Bacillales</taxon>
        <taxon>Bacillaceae</taxon>
        <taxon>Rossellomorea</taxon>
    </lineage>
</organism>
<dbReference type="PANTHER" id="PTHR10885:SF0">
    <property type="entry name" value="ISOPENTENYL-DIPHOSPHATE DELTA-ISOMERASE"/>
    <property type="match status" value="1"/>
</dbReference>
<dbReference type="AlphaFoldDB" id="A0A0V8HJM3"/>
<dbReference type="OrthoDB" id="9780586at2"/>
<evidence type="ECO:0000259" key="1">
    <source>
        <dbReference type="PROSITE" id="PS51462"/>
    </source>
</evidence>
<dbReference type="Proteomes" id="UP000181997">
    <property type="component" value="Unassembled WGS sequence"/>
</dbReference>
<dbReference type="PANTHER" id="PTHR10885">
    <property type="entry name" value="ISOPENTENYL-DIPHOSPHATE DELTA-ISOMERASE"/>
    <property type="match status" value="1"/>
</dbReference>
<keyword evidence="2" id="KW-0413">Isomerase</keyword>
<dbReference type="GO" id="GO:0016853">
    <property type="term" value="F:isomerase activity"/>
    <property type="evidence" value="ECO:0007669"/>
    <property type="project" value="UniProtKB-KW"/>
</dbReference>
<accession>A0A0V8HJM3</accession>
<reference evidence="3" key="1">
    <citation type="submission" date="2016-08" db="EMBL/GenBank/DDBJ databases">
        <authorList>
            <person name="Varghese N."/>
            <person name="Submissions Spin"/>
        </authorList>
    </citation>
    <scope>NUCLEOTIDE SEQUENCE [LARGE SCALE GENOMIC DNA]</scope>
    <source>
        <strain evidence="3">SGD-1123</strain>
    </source>
</reference>
<evidence type="ECO:0000313" key="2">
    <source>
        <dbReference type="EMBL" id="SCC07543.1"/>
    </source>
</evidence>
<name>A0A0V8HJM3_9BACI</name>
<gene>
    <name evidence="2" type="ORF">GA0061094_2301</name>
</gene>
<dbReference type="Gene3D" id="3.90.79.10">
    <property type="entry name" value="Nucleoside Triphosphate Pyrophosphohydrolase"/>
    <property type="match status" value="1"/>
</dbReference>
<dbReference type="SUPFAM" id="SSF55811">
    <property type="entry name" value="Nudix"/>
    <property type="match status" value="1"/>
</dbReference>
<evidence type="ECO:0000313" key="3">
    <source>
        <dbReference type="Proteomes" id="UP000181997"/>
    </source>
</evidence>
<dbReference type="RefSeq" id="WP_058298486.1">
    <property type="nucleotide sequence ID" value="NZ_FMAU01000002.1"/>
</dbReference>
<dbReference type="CDD" id="cd04692">
    <property type="entry name" value="NUDIX_Hydrolase"/>
    <property type="match status" value="1"/>
</dbReference>
<protein>
    <submittedName>
        <fullName evidence="2">Isopentenyldiphosphate isomerase</fullName>
    </submittedName>
</protein>
<sequence length="211" mass="24639">MTEEKLAIFDEDYNRLGERTRTEVHALGYWHETFHCWMAHYNESRSRIYIYFQLRSESKKDYPGLLDITAAGHILSQESMEDGVREIHEELGVDIPYDQLIFAGIMKEELNGAGIVDRELANVYLYTKPISFDNFRLQTEELSGIFRTTLDEADQLFHHAADEISLEGFVVDDNQGLIDKKWKATIQDFVAHPISYFQKVINRIKDELLEK</sequence>
<dbReference type="InterPro" id="IPR000086">
    <property type="entry name" value="NUDIX_hydrolase_dom"/>
</dbReference>
<dbReference type="InterPro" id="IPR015797">
    <property type="entry name" value="NUDIX_hydrolase-like_dom_sf"/>
</dbReference>
<dbReference type="PROSITE" id="PS51462">
    <property type="entry name" value="NUDIX"/>
    <property type="match status" value="1"/>
</dbReference>
<keyword evidence="3" id="KW-1185">Reference proteome</keyword>
<proteinExistence type="predicted"/>